<evidence type="ECO:0000313" key="1">
    <source>
        <dbReference type="EMBL" id="CUS06281.1"/>
    </source>
</evidence>
<keyword evidence="2" id="KW-1185">Reference proteome</keyword>
<reference evidence="1" key="1">
    <citation type="submission" date="2016-01" db="EMBL/GenBank/DDBJ databases">
        <authorList>
            <person name="Mcilroy J.S."/>
            <person name="Karst M S."/>
            <person name="Albertsen M."/>
        </authorList>
    </citation>
    <scope>NUCLEOTIDE SEQUENCE</scope>
    <source>
        <strain evidence="1">Cfx-K</strain>
    </source>
</reference>
<dbReference type="AlphaFoldDB" id="A0A160T754"/>
<protein>
    <submittedName>
        <fullName evidence="1">Uncharacterized protein</fullName>
    </submittedName>
</protein>
<dbReference type="KEGG" id="pbf:CFX0092_B0747"/>
<name>A0A160T754_9CHLR</name>
<organism evidence="1 2">
    <name type="scientific">Candidatus Promineifilum breve</name>
    <dbReference type="NCBI Taxonomy" id="1806508"/>
    <lineage>
        <taxon>Bacteria</taxon>
        <taxon>Bacillati</taxon>
        <taxon>Chloroflexota</taxon>
        <taxon>Ardenticatenia</taxon>
        <taxon>Candidatus Promineifilales</taxon>
        <taxon>Candidatus Promineifilaceae</taxon>
        <taxon>Candidatus Promineifilum</taxon>
    </lineage>
</organism>
<evidence type="ECO:0000313" key="2">
    <source>
        <dbReference type="Proteomes" id="UP000215027"/>
    </source>
</evidence>
<sequence>MENVLTTIPAHYDGQTIVLDAPVTLEANARLLVTILDAGQAALVYEVMAASAASLARVWDNDEDAVYDEY</sequence>
<dbReference type="EMBL" id="LN890656">
    <property type="protein sequence ID" value="CUS06281.1"/>
    <property type="molecule type" value="Genomic_DNA"/>
</dbReference>
<dbReference type="RefSeq" id="WP_157913378.1">
    <property type="nucleotide sequence ID" value="NZ_LN890656.1"/>
</dbReference>
<gene>
    <name evidence="1" type="ORF">CFX0092_B0747</name>
</gene>
<proteinExistence type="predicted"/>
<dbReference type="OrthoDB" id="574262at2"/>
<accession>A0A160T754</accession>
<dbReference type="Proteomes" id="UP000215027">
    <property type="component" value="Chromosome II"/>
</dbReference>